<evidence type="ECO:0000313" key="2">
    <source>
        <dbReference type="Proteomes" id="UP000054549"/>
    </source>
</evidence>
<dbReference type="AlphaFoldDB" id="A0A0C2XAC3"/>
<dbReference type="Proteomes" id="UP000054549">
    <property type="component" value="Unassembled WGS sequence"/>
</dbReference>
<proteinExistence type="predicted"/>
<organism evidence="1 2">
    <name type="scientific">Amanita muscaria (strain Koide BX008)</name>
    <dbReference type="NCBI Taxonomy" id="946122"/>
    <lineage>
        <taxon>Eukaryota</taxon>
        <taxon>Fungi</taxon>
        <taxon>Dikarya</taxon>
        <taxon>Basidiomycota</taxon>
        <taxon>Agaricomycotina</taxon>
        <taxon>Agaricomycetes</taxon>
        <taxon>Agaricomycetidae</taxon>
        <taxon>Agaricales</taxon>
        <taxon>Pluteineae</taxon>
        <taxon>Amanitaceae</taxon>
        <taxon>Amanita</taxon>
    </lineage>
</organism>
<dbReference type="InParanoid" id="A0A0C2XAC3"/>
<name>A0A0C2XAC3_AMAMK</name>
<accession>A0A0C2XAC3</accession>
<keyword evidence="2" id="KW-1185">Reference proteome</keyword>
<protein>
    <submittedName>
        <fullName evidence="1">Uncharacterized protein</fullName>
    </submittedName>
</protein>
<reference evidence="1 2" key="1">
    <citation type="submission" date="2014-04" db="EMBL/GenBank/DDBJ databases">
        <title>Evolutionary Origins and Diversification of the Mycorrhizal Mutualists.</title>
        <authorList>
            <consortium name="DOE Joint Genome Institute"/>
            <consortium name="Mycorrhizal Genomics Consortium"/>
            <person name="Kohler A."/>
            <person name="Kuo A."/>
            <person name="Nagy L.G."/>
            <person name="Floudas D."/>
            <person name="Copeland A."/>
            <person name="Barry K.W."/>
            <person name="Cichocki N."/>
            <person name="Veneault-Fourrey C."/>
            <person name="LaButti K."/>
            <person name="Lindquist E.A."/>
            <person name="Lipzen A."/>
            <person name="Lundell T."/>
            <person name="Morin E."/>
            <person name="Murat C."/>
            <person name="Riley R."/>
            <person name="Ohm R."/>
            <person name="Sun H."/>
            <person name="Tunlid A."/>
            <person name="Henrissat B."/>
            <person name="Grigoriev I.V."/>
            <person name="Hibbett D.S."/>
            <person name="Martin F."/>
        </authorList>
    </citation>
    <scope>NUCLEOTIDE SEQUENCE [LARGE SCALE GENOMIC DNA]</scope>
    <source>
        <strain evidence="1 2">Koide BX008</strain>
    </source>
</reference>
<gene>
    <name evidence="1" type="ORF">M378DRAFT_213571</name>
</gene>
<dbReference type="EMBL" id="KN818222">
    <property type="protein sequence ID" value="KIL71342.1"/>
    <property type="molecule type" value="Genomic_DNA"/>
</dbReference>
<sequence length="146" mass="16410">MVNPLYMLVAMEERPKKNATQMLWRSFGFHTYIPSRRSSALSVSCPIRLPTMPARFCDNCENVHLAQRGICNAGFSNRLIDPKLKVCVRCILLLLTRVWLNFLLACGVIVFNNFPTCGVYKLATNVQGYATSPSMGQPALNHTSDR</sequence>
<evidence type="ECO:0000313" key="1">
    <source>
        <dbReference type="EMBL" id="KIL71342.1"/>
    </source>
</evidence>
<dbReference type="HOGENOM" id="CLU_1776962_0_0_1"/>